<sequence>MSAQAELRRAARILREGHEVRYAPNELAHLLAAIAKTSWACPPPVVDAARRVASALTTVPDGEPLDRRLTEIEREVTE</sequence>
<dbReference type="RefSeq" id="WP_017619523.1">
    <property type="nucleotide sequence ID" value="NZ_ANBG01000245.1"/>
</dbReference>
<keyword evidence="2" id="KW-1185">Reference proteome</keyword>
<reference evidence="1 2" key="1">
    <citation type="submission" date="2017-08" db="EMBL/GenBank/DDBJ databases">
        <title>The complete genome sequence of Nocardiopsis gilva YIM 90087.</title>
        <authorList>
            <person name="Yin M."/>
            <person name="Tang S."/>
        </authorList>
    </citation>
    <scope>NUCLEOTIDE SEQUENCE [LARGE SCALE GENOMIC DNA]</scope>
    <source>
        <strain evidence="1 2">YIM 90087</strain>
    </source>
</reference>
<proteinExistence type="predicted"/>
<evidence type="ECO:0000313" key="2">
    <source>
        <dbReference type="Proteomes" id="UP000215005"/>
    </source>
</evidence>
<dbReference type="KEGG" id="ngv:CDO52_00835"/>
<organism evidence="1 2">
    <name type="scientific">Nocardiopsis gilva YIM 90087</name>
    <dbReference type="NCBI Taxonomy" id="1235441"/>
    <lineage>
        <taxon>Bacteria</taxon>
        <taxon>Bacillati</taxon>
        <taxon>Actinomycetota</taxon>
        <taxon>Actinomycetes</taxon>
        <taxon>Streptosporangiales</taxon>
        <taxon>Nocardiopsidaceae</taxon>
        <taxon>Nocardiopsis</taxon>
    </lineage>
</organism>
<protein>
    <submittedName>
        <fullName evidence="1">Uncharacterized protein</fullName>
    </submittedName>
</protein>
<dbReference type="AlphaFoldDB" id="A0A223S085"/>
<dbReference type="EMBL" id="CP022753">
    <property type="protein sequence ID" value="ASU81524.1"/>
    <property type="molecule type" value="Genomic_DNA"/>
</dbReference>
<gene>
    <name evidence="1" type="ORF">CDO52_00835</name>
</gene>
<dbReference type="Proteomes" id="UP000215005">
    <property type="component" value="Chromosome"/>
</dbReference>
<name>A0A223S085_9ACTN</name>
<accession>A0A223S085</accession>
<evidence type="ECO:0000313" key="1">
    <source>
        <dbReference type="EMBL" id="ASU81524.1"/>
    </source>
</evidence>